<sequence length="669" mass="74478">MPNDLIVLDGSSFFVSNEAGDVEPDDPAAPSVTGLFHSDVRHLAAWSLRLNGQPTRVLTSRPADYYSARIFGALSGTKDPSISVRRERIVADGVHEDICVDNNNSGETVTVVVELRFGADFSDLLAVKAGKRMRGRTRVEVNGNEVCLVYENRGYQRATRIVFEESGRLTEQSMCWELTLAPRQKWHTCIDIGVVIDGHEVGMRAGHGGMGTVQPNMGMSLEDWMGNAPRLSAESETLRRAYQQSLLNLAALRFRPEHEGHSLPAAGLPWFMALFGRDSLITAYQALPFHPSLARTTLRALADLQADEYDDFRDAEPGKIPHELRRGESSQLGDAPYTPYYGSHDSTPLFLILLDEYERWSADAELVRELEPNARRALAWIEGPGDRDGDGYLEYQTRSKQGLRSQCWKDSWNSVLFADGRLADPPIATCEIQGYAYDARLRTARLAREIWGDAALADRLERDAAALRERFNRDFWIESRGHYALALDGSKNQVDALTSNTGHLLWSGILDRDRAGLVVDRLMAEDMWSGWGVRTMSTQDAGYNPIEYHNGTVWPHDNALIAEGMRRYGFHDEAATLVRAQLDAAEYFEYLLPEVFAGHPRSDTMTPVEYPTACRPQAWAAGAPLLGLRTLLGIDVEDGGLTVRPHVPPELGRLGLTEVPVRGQSRQAT</sequence>
<dbReference type="Gene3D" id="1.50.10.10">
    <property type="match status" value="1"/>
</dbReference>
<keyword evidence="5" id="KW-1185">Reference proteome</keyword>
<reference evidence="5" key="1">
    <citation type="journal article" date="2019" name="Int. J. Syst. Evol. Microbiol.">
        <title>The Global Catalogue of Microorganisms (GCM) 10K type strain sequencing project: providing services to taxonomists for standard genome sequencing and annotation.</title>
        <authorList>
            <consortium name="The Broad Institute Genomics Platform"/>
            <consortium name="The Broad Institute Genome Sequencing Center for Infectious Disease"/>
            <person name="Wu L."/>
            <person name="Ma J."/>
        </authorList>
    </citation>
    <scope>NUCLEOTIDE SEQUENCE [LARGE SCALE GENOMIC DNA]</scope>
    <source>
        <strain evidence="5">JCM 18304</strain>
    </source>
</reference>
<feature type="domain" description="Putative glycogen debranching enzyme N-terminal" evidence="2">
    <location>
        <begin position="9"/>
        <end position="190"/>
    </location>
</feature>
<evidence type="ECO:0000256" key="1">
    <source>
        <dbReference type="SAM" id="MobiDB-lite"/>
    </source>
</evidence>
<dbReference type="Pfam" id="PF22422">
    <property type="entry name" value="MGH1-like_GH"/>
    <property type="match status" value="1"/>
</dbReference>
<protein>
    <submittedName>
        <fullName evidence="4">Glycogen debranching N-terminal domain-containing protein</fullName>
    </submittedName>
</protein>
<dbReference type="InterPro" id="IPR012341">
    <property type="entry name" value="6hp_glycosidase-like_sf"/>
</dbReference>
<dbReference type="SUPFAM" id="SSF48208">
    <property type="entry name" value="Six-hairpin glycosidases"/>
    <property type="match status" value="1"/>
</dbReference>
<dbReference type="EMBL" id="BAABJQ010000060">
    <property type="protein sequence ID" value="GAA5202252.1"/>
    <property type="molecule type" value="Genomic_DNA"/>
</dbReference>
<evidence type="ECO:0000259" key="3">
    <source>
        <dbReference type="Pfam" id="PF22422"/>
    </source>
</evidence>
<proteinExistence type="predicted"/>
<evidence type="ECO:0000313" key="5">
    <source>
        <dbReference type="Proteomes" id="UP001501570"/>
    </source>
</evidence>
<evidence type="ECO:0000259" key="2">
    <source>
        <dbReference type="Pfam" id="PF14742"/>
    </source>
</evidence>
<feature type="compositionally biased region" description="Basic and acidic residues" evidence="1">
    <location>
        <begin position="315"/>
        <end position="328"/>
    </location>
</feature>
<dbReference type="RefSeq" id="WP_345639343.1">
    <property type="nucleotide sequence ID" value="NZ_BAABJQ010000060.1"/>
</dbReference>
<dbReference type="InterPro" id="IPR054491">
    <property type="entry name" value="MGH1-like_GH"/>
</dbReference>
<name>A0ABP9ST05_9ACTN</name>
<feature type="region of interest" description="Disordered" evidence="1">
    <location>
        <begin position="315"/>
        <end position="338"/>
    </location>
</feature>
<accession>A0ABP9ST05</accession>
<gene>
    <name evidence="4" type="ORF">GCM10023322_83820</name>
</gene>
<evidence type="ECO:0000313" key="4">
    <source>
        <dbReference type="EMBL" id="GAA5202252.1"/>
    </source>
</evidence>
<comment type="caution">
    <text evidence="4">The sequence shown here is derived from an EMBL/GenBank/DDBJ whole genome shotgun (WGS) entry which is preliminary data.</text>
</comment>
<dbReference type="InterPro" id="IPR008928">
    <property type="entry name" value="6-hairpin_glycosidase_sf"/>
</dbReference>
<organism evidence="4 5">
    <name type="scientific">Rugosimonospora acidiphila</name>
    <dbReference type="NCBI Taxonomy" id="556531"/>
    <lineage>
        <taxon>Bacteria</taxon>
        <taxon>Bacillati</taxon>
        <taxon>Actinomycetota</taxon>
        <taxon>Actinomycetes</taxon>
        <taxon>Micromonosporales</taxon>
        <taxon>Micromonosporaceae</taxon>
        <taxon>Rugosimonospora</taxon>
    </lineage>
</organism>
<dbReference type="Pfam" id="PF14742">
    <property type="entry name" value="GDE_N_bis"/>
    <property type="match status" value="1"/>
</dbReference>
<feature type="domain" description="Mannosylglycerate hydrolase MGH1-like glycoside hydrolase" evidence="3">
    <location>
        <begin position="278"/>
        <end position="587"/>
    </location>
</feature>
<dbReference type="InterPro" id="IPR032856">
    <property type="entry name" value="GDE_N_bis"/>
</dbReference>
<dbReference type="Proteomes" id="UP001501570">
    <property type="component" value="Unassembled WGS sequence"/>
</dbReference>